<dbReference type="InterPro" id="IPR029058">
    <property type="entry name" value="AB_hydrolase_fold"/>
</dbReference>
<gene>
    <name evidence="2" type="ORF">SAMN06296036_109191</name>
</gene>
<dbReference type="EMBL" id="FWZT01000009">
    <property type="protein sequence ID" value="SMF30722.1"/>
    <property type="molecule type" value="Genomic_DNA"/>
</dbReference>
<dbReference type="AlphaFoldDB" id="A0A1Y6BVJ2"/>
<evidence type="ECO:0000313" key="2">
    <source>
        <dbReference type="EMBL" id="SMF30722.1"/>
    </source>
</evidence>
<dbReference type="Proteomes" id="UP000192907">
    <property type="component" value="Unassembled WGS sequence"/>
</dbReference>
<keyword evidence="3" id="KW-1185">Reference proteome</keyword>
<dbReference type="SUPFAM" id="SSF53474">
    <property type="entry name" value="alpha/beta-Hydrolases"/>
    <property type="match status" value="1"/>
</dbReference>
<dbReference type="STRING" id="1513793.SAMN06296036_109191"/>
<sequence>MVVDQNLYPFKNNYMNLGKHRYHYIDEGQGEPMLMVHGNPTWSFYYRHLAREFSKTHRVVVPDHIGCGLSDKPNDEDYFYTLEQRVQDLEQLVLELDLRNITLVVHDWGGMIGMTFATRNADRIKKIVLFNTAAFQNPKGGKLPWTISICRNRAVGPFLVRGLNAFSIGASVKCFTRKKLPRSERDAYLAPYNNWHNRRAVLRFVQDIPLGPEDDSWSVLAEVEDKLSVFNKTPVLIIWGGKDFVFDDDFLAAWESYYPHAEVHRLNDAGHYVADDAHGDVIPIMHQFMTKHG</sequence>
<dbReference type="PANTHER" id="PTHR43194:SF2">
    <property type="entry name" value="PEROXISOMAL MEMBRANE PROTEIN LPX1"/>
    <property type="match status" value="1"/>
</dbReference>
<protein>
    <submittedName>
        <fullName evidence="2">Haloalkane dehalogenase</fullName>
    </submittedName>
</protein>
<feature type="domain" description="AB hydrolase-1" evidence="1">
    <location>
        <begin position="32"/>
        <end position="275"/>
    </location>
</feature>
<accession>A0A1Y6BVJ2</accession>
<dbReference type="InterPro" id="IPR050228">
    <property type="entry name" value="Carboxylesterase_BioH"/>
</dbReference>
<organism evidence="2 3">
    <name type="scientific">Pseudobacteriovorax antillogorgiicola</name>
    <dbReference type="NCBI Taxonomy" id="1513793"/>
    <lineage>
        <taxon>Bacteria</taxon>
        <taxon>Pseudomonadati</taxon>
        <taxon>Bdellovibrionota</taxon>
        <taxon>Oligoflexia</taxon>
        <taxon>Oligoflexales</taxon>
        <taxon>Pseudobacteriovoracaceae</taxon>
        <taxon>Pseudobacteriovorax</taxon>
    </lineage>
</organism>
<proteinExistence type="predicted"/>
<dbReference type="OrthoDB" id="9804723at2"/>
<dbReference type="PANTHER" id="PTHR43194">
    <property type="entry name" value="HYDROLASE ALPHA/BETA FOLD FAMILY"/>
    <property type="match status" value="1"/>
</dbReference>
<dbReference type="RefSeq" id="WP_132319178.1">
    <property type="nucleotide sequence ID" value="NZ_FWZT01000009.1"/>
</dbReference>
<evidence type="ECO:0000259" key="1">
    <source>
        <dbReference type="Pfam" id="PF00561"/>
    </source>
</evidence>
<dbReference type="Pfam" id="PF00561">
    <property type="entry name" value="Abhydrolase_1"/>
    <property type="match status" value="1"/>
</dbReference>
<dbReference type="Gene3D" id="3.40.50.1820">
    <property type="entry name" value="alpha/beta hydrolase"/>
    <property type="match status" value="1"/>
</dbReference>
<evidence type="ECO:0000313" key="3">
    <source>
        <dbReference type="Proteomes" id="UP000192907"/>
    </source>
</evidence>
<reference evidence="3" key="1">
    <citation type="submission" date="2017-04" db="EMBL/GenBank/DDBJ databases">
        <authorList>
            <person name="Varghese N."/>
            <person name="Submissions S."/>
        </authorList>
    </citation>
    <scope>NUCLEOTIDE SEQUENCE [LARGE SCALE GENOMIC DNA]</scope>
    <source>
        <strain evidence="3">RKEM611</strain>
    </source>
</reference>
<name>A0A1Y6BVJ2_9BACT</name>
<dbReference type="InterPro" id="IPR000073">
    <property type="entry name" value="AB_hydrolase_1"/>
</dbReference>
<dbReference type="PRINTS" id="PR00111">
    <property type="entry name" value="ABHYDROLASE"/>
</dbReference>